<keyword evidence="3 6" id="KW-0812">Transmembrane</keyword>
<gene>
    <name evidence="8" type="ORF">KP509_12G047400</name>
</gene>
<reference evidence="8" key="1">
    <citation type="submission" date="2021-08" db="EMBL/GenBank/DDBJ databases">
        <title>WGS assembly of Ceratopteris richardii.</title>
        <authorList>
            <person name="Marchant D.B."/>
            <person name="Chen G."/>
            <person name="Jenkins J."/>
            <person name="Shu S."/>
            <person name="Leebens-Mack J."/>
            <person name="Grimwood J."/>
            <person name="Schmutz J."/>
            <person name="Soltis P."/>
            <person name="Soltis D."/>
            <person name="Chen Z.-H."/>
        </authorList>
    </citation>
    <scope>NUCLEOTIDE SEQUENCE</scope>
    <source>
        <strain evidence="8">Whitten #5841</strain>
        <tissue evidence="8">Leaf</tissue>
    </source>
</reference>
<dbReference type="GO" id="GO:0015267">
    <property type="term" value="F:channel activity"/>
    <property type="evidence" value="ECO:0007669"/>
    <property type="project" value="InterPro"/>
</dbReference>
<dbReference type="AlphaFoldDB" id="A0A8T2TLI2"/>
<organism evidence="8 9">
    <name type="scientific">Ceratopteris richardii</name>
    <name type="common">Triangle waterfern</name>
    <dbReference type="NCBI Taxonomy" id="49495"/>
    <lineage>
        <taxon>Eukaryota</taxon>
        <taxon>Viridiplantae</taxon>
        <taxon>Streptophyta</taxon>
        <taxon>Embryophyta</taxon>
        <taxon>Tracheophyta</taxon>
        <taxon>Polypodiopsida</taxon>
        <taxon>Polypodiidae</taxon>
        <taxon>Polypodiales</taxon>
        <taxon>Pteridineae</taxon>
        <taxon>Pteridaceae</taxon>
        <taxon>Parkerioideae</taxon>
        <taxon>Ceratopteris</taxon>
    </lineage>
</organism>
<name>A0A8T2TLI2_CERRI</name>
<feature type="transmembrane region" description="Helical" evidence="7">
    <location>
        <begin position="94"/>
        <end position="116"/>
    </location>
</feature>
<dbReference type="Proteomes" id="UP000825935">
    <property type="component" value="Chromosome 12"/>
</dbReference>
<keyword evidence="9" id="KW-1185">Reference proteome</keyword>
<dbReference type="PANTHER" id="PTHR47002:SF2">
    <property type="entry name" value="AQUAPORIN AQPAE.A-LIKE"/>
    <property type="match status" value="1"/>
</dbReference>
<comment type="caution">
    <text evidence="8">The sequence shown here is derived from an EMBL/GenBank/DDBJ whole genome shotgun (WGS) entry which is preliminary data.</text>
</comment>
<evidence type="ECO:0000313" key="8">
    <source>
        <dbReference type="EMBL" id="KAH7423280.1"/>
    </source>
</evidence>
<dbReference type="GO" id="GO:0016020">
    <property type="term" value="C:membrane"/>
    <property type="evidence" value="ECO:0007669"/>
    <property type="project" value="UniProtKB-SubCell"/>
</dbReference>
<keyword evidence="4 7" id="KW-1133">Transmembrane helix</keyword>
<dbReference type="PROSITE" id="PS00221">
    <property type="entry name" value="MIP"/>
    <property type="match status" value="1"/>
</dbReference>
<keyword evidence="2 6" id="KW-0813">Transport</keyword>
<evidence type="ECO:0000313" key="9">
    <source>
        <dbReference type="Proteomes" id="UP000825935"/>
    </source>
</evidence>
<protein>
    <submittedName>
        <fullName evidence="8">Uncharacterized protein</fullName>
    </submittedName>
</protein>
<evidence type="ECO:0000256" key="1">
    <source>
        <dbReference type="ARBA" id="ARBA00004141"/>
    </source>
</evidence>
<evidence type="ECO:0000256" key="7">
    <source>
        <dbReference type="SAM" id="Phobius"/>
    </source>
</evidence>
<feature type="transmembrane region" description="Helical" evidence="7">
    <location>
        <begin position="30"/>
        <end position="54"/>
    </location>
</feature>
<evidence type="ECO:0000256" key="6">
    <source>
        <dbReference type="RuleBase" id="RU000477"/>
    </source>
</evidence>
<comment type="subcellular location">
    <subcellularLocation>
        <location evidence="1">Membrane</location>
        <topology evidence="1">Multi-pass membrane protein</topology>
    </subcellularLocation>
</comment>
<proteinExistence type="inferred from homology"/>
<accession>A0A8T2TLI2</accession>
<dbReference type="PANTHER" id="PTHR47002">
    <property type="entry name" value="AQUAPORIN-LIKE"/>
    <property type="match status" value="1"/>
</dbReference>
<dbReference type="SUPFAM" id="SSF81338">
    <property type="entry name" value="Aquaporin-like"/>
    <property type="match status" value="1"/>
</dbReference>
<feature type="transmembrane region" description="Helical" evidence="7">
    <location>
        <begin position="194"/>
        <end position="214"/>
    </location>
</feature>
<dbReference type="Pfam" id="PF00230">
    <property type="entry name" value="MIP"/>
    <property type="match status" value="1"/>
</dbReference>
<dbReference type="InterPro" id="IPR023271">
    <property type="entry name" value="Aquaporin-like"/>
</dbReference>
<feature type="transmembrane region" description="Helical" evidence="7">
    <location>
        <begin position="66"/>
        <end position="88"/>
    </location>
</feature>
<sequence>MVACDHAAGVWLIPLLESRFSIAEGFDNWYTAYSFFCLCLCACLFGIFCLIKFVYVQVWRAAISEFIVTALLVFVNTAGAITCLQAGFTSSTAAISVITFFCLAFFILGAAPASGGHLNPAITFATVLTGFCSPARGLLYVIGQIAGSVIGALALKVVVAESVAEKYGLGGCYLKNTIYSDGVLQEVGIEPGPALLAEFVFTLVVLFFAFSIALDPKQFQVSLHV</sequence>
<feature type="transmembrane region" description="Helical" evidence="7">
    <location>
        <begin position="137"/>
        <end position="159"/>
    </location>
</feature>
<evidence type="ECO:0000256" key="5">
    <source>
        <dbReference type="ARBA" id="ARBA00023136"/>
    </source>
</evidence>
<evidence type="ECO:0000256" key="3">
    <source>
        <dbReference type="ARBA" id="ARBA00022692"/>
    </source>
</evidence>
<dbReference type="InterPro" id="IPR022357">
    <property type="entry name" value="MIP_CS"/>
</dbReference>
<dbReference type="EMBL" id="CM035417">
    <property type="protein sequence ID" value="KAH7423280.1"/>
    <property type="molecule type" value="Genomic_DNA"/>
</dbReference>
<evidence type="ECO:0000256" key="2">
    <source>
        <dbReference type="ARBA" id="ARBA00022448"/>
    </source>
</evidence>
<keyword evidence="5 7" id="KW-0472">Membrane</keyword>
<dbReference type="InterPro" id="IPR000425">
    <property type="entry name" value="MIP"/>
</dbReference>
<dbReference type="OrthoDB" id="3222at2759"/>
<dbReference type="PRINTS" id="PR00783">
    <property type="entry name" value="MINTRINSICP"/>
</dbReference>
<comment type="similarity">
    <text evidence="6">Belongs to the MIP/aquaporin (TC 1.A.8) family.</text>
</comment>
<dbReference type="Gene3D" id="1.20.1080.10">
    <property type="entry name" value="Glycerol uptake facilitator protein"/>
    <property type="match status" value="1"/>
</dbReference>
<evidence type="ECO:0000256" key="4">
    <source>
        <dbReference type="ARBA" id="ARBA00022989"/>
    </source>
</evidence>